<proteinExistence type="predicted"/>
<gene>
    <name evidence="1" type="ORF">HMPREF9449_01989</name>
</gene>
<dbReference type="Proteomes" id="UP000004892">
    <property type="component" value="Unassembled WGS sequence"/>
</dbReference>
<protein>
    <submittedName>
        <fullName evidence="1">Uncharacterized protein</fullName>
    </submittedName>
</protein>
<dbReference type="STRING" id="742817.HMPREF9449_01989"/>
<sequence length="69" mass="7660">MFGCLNIFSRAFGGMFLGGWGDVLLINGHLKGSIKDFGFLISALCKGENRVKDRSLLYIYIFECSGSFK</sequence>
<accession>H1DJB7</accession>
<keyword evidence="2" id="KW-1185">Reference proteome</keyword>
<reference evidence="1 2" key="1">
    <citation type="submission" date="2012-01" db="EMBL/GenBank/DDBJ databases">
        <title>The Genome Sequence of Odoribacter laneus YIT 12061.</title>
        <authorList>
            <consortium name="The Broad Institute Genome Sequencing Platform"/>
            <person name="Earl A."/>
            <person name="Ward D."/>
            <person name="Feldgarden M."/>
            <person name="Gevers D."/>
            <person name="Morotomi M."/>
            <person name="Young S.K."/>
            <person name="Zeng Q."/>
            <person name="Gargeya S."/>
            <person name="Fitzgerald M."/>
            <person name="Haas B."/>
            <person name="Abouelleil A."/>
            <person name="Alvarado L."/>
            <person name="Arachchi H.M."/>
            <person name="Berlin A."/>
            <person name="Chapman S.B."/>
            <person name="Gearin G."/>
            <person name="Goldberg J."/>
            <person name="Griggs A."/>
            <person name="Gujja S."/>
            <person name="Hansen M."/>
            <person name="Heiman D."/>
            <person name="Howarth C."/>
            <person name="Larimer J."/>
            <person name="Lui A."/>
            <person name="MacDonald P.J.P."/>
            <person name="McCowen C."/>
            <person name="Montmayeur A."/>
            <person name="Murphy C."/>
            <person name="Neiman D."/>
            <person name="Pearson M."/>
            <person name="Priest M."/>
            <person name="Roberts A."/>
            <person name="Saif S."/>
            <person name="Shea T."/>
            <person name="Sisk P."/>
            <person name="Stolte C."/>
            <person name="Sykes S."/>
            <person name="Wortman J."/>
            <person name="Nusbaum C."/>
            <person name="Birren B."/>
        </authorList>
    </citation>
    <scope>NUCLEOTIDE SEQUENCE [LARGE SCALE GENOMIC DNA]</scope>
    <source>
        <strain evidence="1 2">YIT 12061</strain>
    </source>
</reference>
<dbReference type="PATRIC" id="fig|742817.3.peg.2120"/>
<comment type="caution">
    <text evidence="1">The sequence shown here is derived from an EMBL/GenBank/DDBJ whole genome shotgun (WGS) entry which is preliminary data.</text>
</comment>
<dbReference type="EMBL" id="ADMC01000025">
    <property type="protein sequence ID" value="EHP46372.1"/>
    <property type="molecule type" value="Genomic_DNA"/>
</dbReference>
<organism evidence="1 2">
    <name type="scientific">Odoribacter laneus YIT 12061</name>
    <dbReference type="NCBI Taxonomy" id="742817"/>
    <lineage>
        <taxon>Bacteria</taxon>
        <taxon>Pseudomonadati</taxon>
        <taxon>Bacteroidota</taxon>
        <taxon>Bacteroidia</taxon>
        <taxon>Bacteroidales</taxon>
        <taxon>Odoribacteraceae</taxon>
        <taxon>Odoribacter</taxon>
    </lineage>
</organism>
<name>H1DJB7_9BACT</name>
<dbReference type="AlphaFoldDB" id="H1DJB7"/>
<dbReference type="HOGENOM" id="CLU_2771818_0_0_10"/>
<evidence type="ECO:0000313" key="2">
    <source>
        <dbReference type="Proteomes" id="UP000004892"/>
    </source>
</evidence>
<evidence type="ECO:0000313" key="1">
    <source>
        <dbReference type="EMBL" id="EHP46372.1"/>
    </source>
</evidence>